<organism evidence="5 6">
    <name type="scientific">Sphingobacterium cellulitidis</name>
    <dbReference type="NCBI Taxonomy" id="1768011"/>
    <lineage>
        <taxon>Bacteria</taxon>
        <taxon>Pseudomonadati</taxon>
        <taxon>Bacteroidota</taxon>
        <taxon>Sphingobacteriia</taxon>
        <taxon>Sphingobacteriales</taxon>
        <taxon>Sphingobacteriaceae</taxon>
        <taxon>Sphingobacterium</taxon>
    </lineage>
</organism>
<dbReference type="PROSITE" id="PS51257">
    <property type="entry name" value="PROKAR_LIPOPROTEIN"/>
    <property type="match status" value="1"/>
</dbReference>
<evidence type="ECO:0000313" key="6">
    <source>
        <dbReference type="Proteomes" id="UP000614460"/>
    </source>
</evidence>
<accession>A0A8H9FXG6</accession>
<dbReference type="EMBL" id="BMKM01000001">
    <property type="protein sequence ID" value="GGE13440.1"/>
    <property type="molecule type" value="Genomic_DNA"/>
</dbReference>
<keyword evidence="2" id="KW-1003">Cell membrane</keyword>
<evidence type="ECO:0000256" key="4">
    <source>
        <dbReference type="SAM" id="SignalP"/>
    </source>
</evidence>
<comment type="subcellular location">
    <subcellularLocation>
        <location evidence="1">Cell membrane</location>
    </subcellularLocation>
</comment>
<evidence type="ECO:0000313" key="5">
    <source>
        <dbReference type="EMBL" id="GGE13440.1"/>
    </source>
</evidence>
<evidence type="ECO:0000256" key="1">
    <source>
        <dbReference type="ARBA" id="ARBA00004236"/>
    </source>
</evidence>
<dbReference type="GO" id="GO:0005886">
    <property type="term" value="C:plasma membrane"/>
    <property type="evidence" value="ECO:0007669"/>
    <property type="project" value="UniProtKB-SubCell"/>
</dbReference>
<keyword evidence="6" id="KW-1185">Reference proteome</keyword>
<keyword evidence="4" id="KW-0732">Signal</keyword>
<reference evidence="5" key="2">
    <citation type="submission" date="2020-09" db="EMBL/GenBank/DDBJ databases">
        <authorList>
            <person name="Sun Q."/>
            <person name="Zhou Y."/>
        </authorList>
    </citation>
    <scope>NUCLEOTIDE SEQUENCE</scope>
    <source>
        <strain evidence="5">CGMCC 1.15966</strain>
    </source>
</reference>
<feature type="signal peptide" evidence="4">
    <location>
        <begin position="1"/>
        <end position="18"/>
    </location>
</feature>
<comment type="caution">
    <text evidence="5">The sequence shown here is derived from an EMBL/GenBank/DDBJ whole genome shotgun (WGS) entry which is preliminary data.</text>
</comment>
<dbReference type="RefSeq" id="WP_094282036.1">
    <property type="nucleotide sequence ID" value="NZ_BMKM01000001.1"/>
</dbReference>
<sequence length="289" mass="32674">MMGYKFLLSFLMVSSLSACQTQTRETTYNDTDQVKSGSSELYAKKTYTLPTELNEISGMTFLSNSDDITYVIQDEDGIVFTYDLKNGVIKSQFEFGPDADYEEITTDGEYFYVLQSNGTIFSFPVTMDIDQGKVSVFKGLLDKGEYESMSYDSKSKSLVVICKTCKLDKGEPKLTGYVLNIAEMGEVSLKNPFSIDLSGIAEIDSKNIESLKPSAISKRNSDNQWYLLSSIDNLLLILDENFVPREVHRFKKKQFEQPEGISFNNQDKLFISSEKGKSKNAFIYQINLN</sequence>
<name>A0A8H9FXG6_9SPHI</name>
<gene>
    <name evidence="5" type="ORF">GCM10011516_09130</name>
</gene>
<protein>
    <recommendedName>
        <fullName evidence="7">SdiA-regulated family protein</fullName>
    </recommendedName>
</protein>
<evidence type="ECO:0000256" key="3">
    <source>
        <dbReference type="ARBA" id="ARBA00023136"/>
    </source>
</evidence>
<evidence type="ECO:0008006" key="7">
    <source>
        <dbReference type="Google" id="ProtNLM"/>
    </source>
</evidence>
<proteinExistence type="predicted"/>
<dbReference type="Pfam" id="PF06977">
    <property type="entry name" value="SdiA-regulated"/>
    <property type="match status" value="1"/>
</dbReference>
<feature type="chain" id="PRO_5034850459" description="SdiA-regulated family protein" evidence="4">
    <location>
        <begin position="19"/>
        <end position="289"/>
    </location>
</feature>
<reference evidence="5" key="1">
    <citation type="journal article" date="2014" name="Int. J. Syst. Evol. Microbiol.">
        <title>Complete genome sequence of Corynebacterium casei LMG S-19264T (=DSM 44701T), isolated from a smear-ripened cheese.</title>
        <authorList>
            <consortium name="US DOE Joint Genome Institute (JGI-PGF)"/>
            <person name="Walter F."/>
            <person name="Albersmeier A."/>
            <person name="Kalinowski J."/>
            <person name="Ruckert C."/>
        </authorList>
    </citation>
    <scope>NUCLEOTIDE SEQUENCE</scope>
    <source>
        <strain evidence="5">CGMCC 1.15966</strain>
    </source>
</reference>
<keyword evidence="3" id="KW-0472">Membrane</keyword>
<dbReference type="InterPro" id="IPR009722">
    <property type="entry name" value="YjiK/CarP"/>
</dbReference>
<evidence type="ECO:0000256" key="2">
    <source>
        <dbReference type="ARBA" id="ARBA00022475"/>
    </source>
</evidence>
<dbReference type="Proteomes" id="UP000614460">
    <property type="component" value="Unassembled WGS sequence"/>
</dbReference>
<dbReference type="AlphaFoldDB" id="A0A8H9FXG6"/>
<dbReference type="SUPFAM" id="SSF50956">
    <property type="entry name" value="Thermostable phytase (3-phytase)"/>
    <property type="match status" value="1"/>
</dbReference>